<evidence type="ECO:0000256" key="1">
    <source>
        <dbReference type="SAM" id="Phobius"/>
    </source>
</evidence>
<gene>
    <name evidence="2" type="ORF">G3I70_36125</name>
</gene>
<feature type="non-terminal residue" evidence="2">
    <location>
        <position position="71"/>
    </location>
</feature>
<keyword evidence="1" id="KW-0812">Transmembrane</keyword>
<accession>A0A6L9QRZ9</accession>
<protein>
    <submittedName>
        <fullName evidence="2">Sensor histidine kinase</fullName>
    </submittedName>
</protein>
<keyword evidence="1" id="KW-0472">Membrane</keyword>
<organism evidence="2 3">
    <name type="scientific">Actinomadura bangladeshensis</name>
    <dbReference type="NCBI Taxonomy" id="453573"/>
    <lineage>
        <taxon>Bacteria</taxon>
        <taxon>Bacillati</taxon>
        <taxon>Actinomycetota</taxon>
        <taxon>Actinomycetes</taxon>
        <taxon>Streptosporangiales</taxon>
        <taxon>Thermomonosporaceae</taxon>
        <taxon>Actinomadura</taxon>
    </lineage>
</organism>
<keyword evidence="2" id="KW-0808">Transferase</keyword>
<dbReference type="AlphaFoldDB" id="A0A6L9QRZ9"/>
<keyword evidence="2" id="KW-0418">Kinase</keyword>
<evidence type="ECO:0000313" key="2">
    <source>
        <dbReference type="EMBL" id="NEA27888.1"/>
    </source>
</evidence>
<dbReference type="Proteomes" id="UP000475532">
    <property type="component" value="Unassembled WGS sequence"/>
</dbReference>
<sequence>MTVPAGWVRGVSVTGLGAAFLTAITVQAAAIAQSWGSRYWAPGCAFAAAVCLAALAGLRRPLWPAAAGLVL</sequence>
<dbReference type="GO" id="GO:0016301">
    <property type="term" value="F:kinase activity"/>
    <property type="evidence" value="ECO:0007669"/>
    <property type="project" value="UniProtKB-KW"/>
</dbReference>
<comment type="caution">
    <text evidence="2">The sequence shown here is derived from an EMBL/GenBank/DDBJ whole genome shotgun (WGS) entry which is preliminary data.</text>
</comment>
<evidence type="ECO:0000313" key="3">
    <source>
        <dbReference type="Proteomes" id="UP000475532"/>
    </source>
</evidence>
<name>A0A6L9QRZ9_9ACTN</name>
<feature type="transmembrane region" description="Helical" evidence="1">
    <location>
        <begin position="39"/>
        <end position="58"/>
    </location>
</feature>
<reference evidence="2 3" key="1">
    <citation type="submission" date="2020-01" db="EMBL/GenBank/DDBJ databases">
        <title>Insect and environment-associated Actinomycetes.</title>
        <authorList>
            <person name="Currrie C."/>
            <person name="Chevrette M."/>
            <person name="Carlson C."/>
            <person name="Stubbendieck R."/>
            <person name="Wendt-Pienkowski E."/>
        </authorList>
    </citation>
    <scope>NUCLEOTIDE SEQUENCE [LARGE SCALE GENOMIC DNA]</scope>
    <source>
        <strain evidence="2 3">SID10258</strain>
    </source>
</reference>
<keyword evidence="1" id="KW-1133">Transmembrane helix</keyword>
<dbReference type="EMBL" id="JAAGLI010000972">
    <property type="protein sequence ID" value="NEA27888.1"/>
    <property type="molecule type" value="Genomic_DNA"/>
</dbReference>
<proteinExistence type="predicted"/>